<dbReference type="Proteomes" id="UP000076532">
    <property type="component" value="Unassembled WGS sequence"/>
</dbReference>
<keyword evidence="2" id="KW-1185">Reference proteome</keyword>
<dbReference type="EMBL" id="KV417804">
    <property type="protein sequence ID" value="KZP06085.1"/>
    <property type="molecule type" value="Genomic_DNA"/>
</dbReference>
<sequence length="138" mass="15771">MDKPGKVPDIQWCRAIRSDSGNLALGRHWLIIVCSGHHPWDSEWCHPDKIETSYTQGSVLRTGARHDSILRLEDSDRWLGRHTCAGWATSSACMLTVVPIRAFERPYRPWRLQRVRRIFTANCKLGDNLAFQVFGSPA</sequence>
<organism evidence="1 2">
    <name type="scientific">Athelia psychrophila</name>
    <dbReference type="NCBI Taxonomy" id="1759441"/>
    <lineage>
        <taxon>Eukaryota</taxon>
        <taxon>Fungi</taxon>
        <taxon>Dikarya</taxon>
        <taxon>Basidiomycota</taxon>
        <taxon>Agaricomycotina</taxon>
        <taxon>Agaricomycetes</taxon>
        <taxon>Agaricomycetidae</taxon>
        <taxon>Atheliales</taxon>
        <taxon>Atheliaceae</taxon>
        <taxon>Athelia</taxon>
    </lineage>
</organism>
<reference evidence="1 2" key="1">
    <citation type="journal article" date="2016" name="Mol. Biol. Evol.">
        <title>Comparative Genomics of Early-Diverging Mushroom-Forming Fungi Provides Insights into the Origins of Lignocellulose Decay Capabilities.</title>
        <authorList>
            <person name="Nagy L.G."/>
            <person name="Riley R."/>
            <person name="Tritt A."/>
            <person name="Adam C."/>
            <person name="Daum C."/>
            <person name="Floudas D."/>
            <person name="Sun H."/>
            <person name="Yadav J.S."/>
            <person name="Pangilinan J."/>
            <person name="Larsson K.H."/>
            <person name="Matsuura K."/>
            <person name="Barry K."/>
            <person name="Labutti K."/>
            <person name="Kuo R."/>
            <person name="Ohm R.A."/>
            <person name="Bhattacharya S.S."/>
            <person name="Shirouzu T."/>
            <person name="Yoshinaga Y."/>
            <person name="Martin F.M."/>
            <person name="Grigoriev I.V."/>
            <person name="Hibbett D.S."/>
        </authorList>
    </citation>
    <scope>NUCLEOTIDE SEQUENCE [LARGE SCALE GENOMIC DNA]</scope>
    <source>
        <strain evidence="1 2">CBS 109695</strain>
    </source>
</reference>
<protein>
    <submittedName>
        <fullName evidence="1">Uncharacterized protein</fullName>
    </submittedName>
</protein>
<name>A0A167WGX5_9AGAM</name>
<proteinExistence type="predicted"/>
<evidence type="ECO:0000313" key="2">
    <source>
        <dbReference type="Proteomes" id="UP000076532"/>
    </source>
</evidence>
<accession>A0A167WGX5</accession>
<evidence type="ECO:0000313" key="1">
    <source>
        <dbReference type="EMBL" id="KZP06085.1"/>
    </source>
</evidence>
<dbReference type="AlphaFoldDB" id="A0A167WGX5"/>
<gene>
    <name evidence="1" type="ORF">FIBSPDRAFT_876832</name>
</gene>